<comment type="caution">
    <text evidence="4">The sequence shown here is derived from an EMBL/GenBank/DDBJ whole genome shotgun (WGS) entry which is preliminary data.</text>
</comment>
<gene>
    <name evidence="4" type="ORF">AKJ65_06580</name>
</gene>
<dbReference type="InterPro" id="IPR046342">
    <property type="entry name" value="CBS_dom_sf"/>
</dbReference>
<proteinExistence type="predicted"/>
<name>A0A133UG51_9EURY</name>
<keyword evidence="1 2" id="KW-0129">CBS domain</keyword>
<evidence type="ECO:0000256" key="1">
    <source>
        <dbReference type="ARBA" id="ARBA00023122"/>
    </source>
</evidence>
<dbReference type="Gene3D" id="3.10.580.10">
    <property type="entry name" value="CBS-domain"/>
    <property type="match status" value="2"/>
</dbReference>
<dbReference type="InterPro" id="IPR051257">
    <property type="entry name" value="Diverse_CBS-Domain"/>
</dbReference>
<organism evidence="4 5">
    <name type="scientific">candidate division MSBL1 archaeon SCGC-AAA259E19</name>
    <dbReference type="NCBI Taxonomy" id="1698264"/>
    <lineage>
        <taxon>Archaea</taxon>
        <taxon>Methanobacteriati</taxon>
        <taxon>Methanobacteriota</taxon>
        <taxon>candidate division MSBL1</taxon>
    </lineage>
</organism>
<evidence type="ECO:0000256" key="2">
    <source>
        <dbReference type="PROSITE-ProRule" id="PRU00703"/>
    </source>
</evidence>
<accession>A0A133UG51</accession>
<dbReference type="Pfam" id="PF00571">
    <property type="entry name" value="CBS"/>
    <property type="match status" value="2"/>
</dbReference>
<dbReference type="PANTHER" id="PTHR43080">
    <property type="entry name" value="CBS DOMAIN-CONTAINING PROTEIN CBSX3, MITOCHONDRIAL"/>
    <property type="match status" value="1"/>
</dbReference>
<dbReference type="PROSITE" id="PS51371">
    <property type="entry name" value="CBS"/>
    <property type="match status" value="2"/>
</dbReference>
<evidence type="ECO:0000313" key="4">
    <source>
        <dbReference type="EMBL" id="KXA93149.1"/>
    </source>
</evidence>
<sequence length="152" mass="16837">MQNAEEVMVEDVSTFHPEDDLSKVCNVFAEQGIRGAPVVNDDGKVVGVITEHDINKLGRKHPELATSIKSHLVLALGLFREEPYSEEVADSLRELREKKVADAMSTDVVTVPPDKGLDELAKMMQKHEINRIPIVDEEGKLLGLVAFIWGHA</sequence>
<dbReference type="PANTHER" id="PTHR43080:SF2">
    <property type="entry name" value="CBS DOMAIN-CONTAINING PROTEIN"/>
    <property type="match status" value="1"/>
</dbReference>
<feature type="domain" description="CBS" evidence="3">
    <location>
        <begin position="8"/>
        <end position="66"/>
    </location>
</feature>
<dbReference type="InterPro" id="IPR000644">
    <property type="entry name" value="CBS_dom"/>
</dbReference>
<dbReference type="SUPFAM" id="SSF54631">
    <property type="entry name" value="CBS-domain pair"/>
    <property type="match status" value="1"/>
</dbReference>
<dbReference type="EMBL" id="LHXO01000119">
    <property type="protein sequence ID" value="KXA93149.1"/>
    <property type="molecule type" value="Genomic_DNA"/>
</dbReference>
<feature type="domain" description="CBS" evidence="3">
    <location>
        <begin position="104"/>
        <end position="145"/>
    </location>
</feature>
<keyword evidence="5" id="KW-1185">Reference proteome</keyword>
<dbReference type="Proteomes" id="UP000070284">
    <property type="component" value="Unassembled WGS sequence"/>
</dbReference>
<evidence type="ECO:0000313" key="5">
    <source>
        <dbReference type="Proteomes" id="UP000070284"/>
    </source>
</evidence>
<reference evidence="4 5" key="1">
    <citation type="journal article" date="2016" name="Sci. Rep.">
        <title>Metabolic traits of an uncultured archaeal lineage -MSBL1- from brine pools of the Red Sea.</title>
        <authorList>
            <person name="Mwirichia R."/>
            <person name="Alam I."/>
            <person name="Rashid M."/>
            <person name="Vinu M."/>
            <person name="Ba-Alawi W."/>
            <person name="Anthony Kamau A."/>
            <person name="Kamanda Ngugi D."/>
            <person name="Goker M."/>
            <person name="Klenk H.P."/>
            <person name="Bajic V."/>
            <person name="Stingl U."/>
        </authorList>
    </citation>
    <scope>NUCLEOTIDE SEQUENCE [LARGE SCALE GENOMIC DNA]</scope>
    <source>
        <strain evidence="4">SCGC-AAA259E19</strain>
    </source>
</reference>
<evidence type="ECO:0000259" key="3">
    <source>
        <dbReference type="PROSITE" id="PS51371"/>
    </source>
</evidence>
<protein>
    <recommendedName>
        <fullName evidence="3">CBS domain-containing protein</fullName>
    </recommendedName>
</protein>
<dbReference type="SMART" id="SM00116">
    <property type="entry name" value="CBS"/>
    <property type="match status" value="2"/>
</dbReference>
<dbReference type="AlphaFoldDB" id="A0A133UG51"/>